<comment type="subcellular location">
    <subcellularLocation>
        <location evidence="1">Membrane</location>
    </subcellularLocation>
</comment>
<dbReference type="PANTHER" id="PTHR11863">
    <property type="entry name" value="STEROL DESATURASE"/>
    <property type="match status" value="1"/>
</dbReference>
<evidence type="ECO:0000256" key="3">
    <source>
        <dbReference type="ARBA" id="ARBA00022989"/>
    </source>
</evidence>
<dbReference type="GO" id="GO:0016491">
    <property type="term" value="F:oxidoreductase activity"/>
    <property type="evidence" value="ECO:0007669"/>
    <property type="project" value="InterPro"/>
</dbReference>
<feature type="transmembrane region" description="Helical" evidence="5">
    <location>
        <begin position="6"/>
        <end position="23"/>
    </location>
</feature>
<evidence type="ECO:0000259" key="6">
    <source>
        <dbReference type="Pfam" id="PF04116"/>
    </source>
</evidence>
<dbReference type="AlphaFoldDB" id="A0A6I3SZ89"/>
<evidence type="ECO:0000313" key="7">
    <source>
        <dbReference type="EMBL" id="GGC24924.1"/>
    </source>
</evidence>
<dbReference type="GO" id="GO:0008610">
    <property type="term" value="P:lipid biosynthetic process"/>
    <property type="evidence" value="ECO:0007669"/>
    <property type="project" value="InterPro"/>
</dbReference>
<dbReference type="Proteomes" id="UP000622638">
    <property type="component" value="Unassembled WGS sequence"/>
</dbReference>
<proteinExistence type="predicted"/>
<evidence type="ECO:0000256" key="1">
    <source>
        <dbReference type="ARBA" id="ARBA00004370"/>
    </source>
</evidence>
<feature type="domain" description="Fatty acid hydroxylase" evidence="6">
    <location>
        <begin position="80"/>
        <end position="210"/>
    </location>
</feature>
<dbReference type="GO" id="GO:0005506">
    <property type="term" value="F:iron ion binding"/>
    <property type="evidence" value="ECO:0007669"/>
    <property type="project" value="InterPro"/>
</dbReference>
<feature type="transmembrane region" description="Helical" evidence="5">
    <location>
        <begin position="35"/>
        <end position="56"/>
    </location>
</feature>
<dbReference type="Pfam" id="PF04116">
    <property type="entry name" value="FA_hydroxylase"/>
    <property type="match status" value="1"/>
</dbReference>
<dbReference type="InterPro" id="IPR006694">
    <property type="entry name" value="Fatty_acid_hydroxylase"/>
</dbReference>
<dbReference type="OrthoDB" id="9770329at2"/>
<comment type="caution">
    <text evidence="8">The sequence shown here is derived from an EMBL/GenBank/DDBJ whole genome shotgun (WGS) entry which is preliminary data.</text>
</comment>
<feature type="transmembrane region" description="Helical" evidence="5">
    <location>
        <begin position="76"/>
        <end position="93"/>
    </location>
</feature>
<reference evidence="10" key="2">
    <citation type="journal article" date="2019" name="Int. J. Syst. Evol. Microbiol.">
        <title>The Global Catalogue of Microorganisms (GCM) 10K type strain sequencing project: providing services to taxonomists for standard genome sequencing and annotation.</title>
        <authorList>
            <consortium name="The Broad Institute Genomics Platform"/>
            <consortium name="The Broad Institute Genome Sequencing Center for Infectious Disease"/>
            <person name="Wu L."/>
            <person name="Ma J."/>
        </authorList>
    </citation>
    <scope>NUCLEOTIDE SEQUENCE [LARGE SCALE GENOMIC DNA]</scope>
    <source>
        <strain evidence="10">CGMCC 1.15931</strain>
    </source>
</reference>
<dbReference type="EMBL" id="BMKG01000044">
    <property type="protein sequence ID" value="GGC24924.1"/>
    <property type="molecule type" value="Genomic_DNA"/>
</dbReference>
<dbReference type="GO" id="GO:0016020">
    <property type="term" value="C:membrane"/>
    <property type="evidence" value="ECO:0007669"/>
    <property type="project" value="UniProtKB-SubCell"/>
</dbReference>
<dbReference type="EMBL" id="WNKZ01000031">
    <property type="protein sequence ID" value="MTV53572.1"/>
    <property type="molecule type" value="Genomic_DNA"/>
</dbReference>
<keyword evidence="4 5" id="KW-0472">Membrane</keyword>
<evidence type="ECO:0000256" key="4">
    <source>
        <dbReference type="ARBA" id="ARBA00023136"/>
    </source>
</evidence>
<keyword evidence="3 5" id="KW-1133">Transmembrane helix</keyword>
<gene>
    <name evidence="7" type="ORF">GCM10011572_52900</name>
    <name evidence="8" type="ORF">GM672_12630</name>
</gene>
<dbReference type="RefSeq" id="WP_155470883.1">
    <property type="nucleotide sequence ID" value="NZ_BMKG01000044.1"/>
</dbReference>
<evidence type="ECO:0000313" key="8">
    <source>
        <dbReference type="EMBL" id="MTV53572.1"/>
    </source>
</evidence>
<feature type="transmembrane region" description="Helical" evidence="5">
    <location>
        <begin position="150"/>
        <end position="166"/>
    </location>
</feature>
<reference evidence="8 9" key="3">
    <citation type="submission" date="2019-11" db="EMBL/GenBank/DDBJ databases">
        <title>Type strains purchased from KCTC, JCM and DSMZ.</title>
        <authorList>
            <person name="Lu H."/>
        </authorList>
    </citation>
    <scope>NUCLEOTIDE SEQUENCE [LARGE SCALE GENOMIC DNA]</scope>
    <source>
        <strain evidence="8 9">KCTC 52429</strain>
    </source>
</reference>
<reference evidence="7" key="4">
    <citation type="submission" date="2024-05" db="EMBL/GenBank/DDBJ databases">
        <authorList>
            <person name="Sun Q."/>
            <person name="Zhou Y."/>
        </authorList>
    </citation>
    <scope>NUCLEOTIDE SEQUENCE</scope>
    <source>
        <strain evidence="7">CGMCC 1.15931</strain>
    </source>
</reference>
<sequence>MTELLALPIIGLAFIALFSREVIAPASRNYCDRRWLVLASSVGAATVLVTLVAGYVFSATIHDAALFDAGSVMPDAAVGFLAFLLTSFVFYWWHRLTHKSDLLWHVFHQLHHSARRVEALTAFYAHPLDSAAAICINAGVSYLVLGASPLAAAIALLLTGLFDLFLHSDLRTPTWLGYIVQRPEMHTVHHQLGHHRQNYGLPLWDMLFGTWSNPRERSMILGFDGDKPERIADMLLFRDVHRH</sequence>
<keyword evidence="2 5" id="KW-0812">Transmembrane</keyword>
<evidence type="ECO:0000313" key="9">
    <source>
        <dbReference type="Proteomes" id="UP000430634"/>
    </source>
</evidence>
<accession>A0A6I3SZ89</accession>
<protein>
    <submittedName>
        <fullName evidence="8">Fatty acid hydroxylase</fullName>
    </submittedName>
</protein>
<organism evidence="8 9">
    <name type="scientific">Pseudoduganella buxea</name>
    <dbReference type="NCBI Taxonomy" id="1949069"/>
    <lineage>
        <taxon>Bacteria</taxon>
        <taxon>Pseudomonadati</taxon>
        <taxon>Pseudomonadota</taxon>
        <taxon>Betaproteobacteria</taxon>
        <taxon>Burkholderiales</taxon>
        <taxon>Oxalobacteraceae</taxon>
        <taxon>Telluria group</taxon>
        <taxon>Pseudoduganella</taxon>
    </lineage>
</organism>
<evidence type="ECO:0000256" key="5">
    <source>
        <dbReference type="SAM" id="Phobius"/>
    </source>
</evidence>
<keyword evidence="10" id="KW-1185">Reference proteome</keyword>
<reference evidence="7" key="1">
    <citation type="journal article" date="2014" name="Int. J. Syst. Evol. Microbiol.">
        <title>Complete genome of a new Firmicutes species belonging to the dominant human colonic microbiota ('Ruminococcus bicirculans') reveals two chromosomes and a selective capacity to utilize plant glucans.</title>
        <authorList>
            <consortium name="NISC Comparative Sequencing Program"/>
            <person name="Wegmann U."/>
            <person name="Louis P."/>
            <person name="Goesmann A."/>
            <person name="Henrissat B."/>
            <person name="Duncan S.H."/>
            <person name="Flint H.J."/>
        </authorList>
    </citation>
    <scope>NUCLEOTIDE SEQUENCE</scope>
    <source>
        <strain evidence="7">CGMCC 1.15931</strain>
    </source>
</reference>
<evidence type="ECO:0000313" key="10">
    <source>
        <dbReference type="Proteomes" id="UP000622638"/>
    </source>
</evidence>
<name>A0A6I3SZ89_9BURK</name>
<dbReference type="InterPro" id="IPR050307">
    <property type="entry name" value="Sterol_Desaturase_Related"/>
</dbReference>
<dbReference type="Proteomes" id="UP000430634">
    <property type="component" value="Unassembled WGS sequence"/>
</dbReference>
<evidence type="ECO:0000256" key="2">
    <source>
        <dbReference type="ARBA" id="ARBA00022692"/>
    </source>
</evidence>